<evidence type="ECO:0000313" key="2">
    <source>
        <dbReference type="EMBL" id="KAL2820317.1"/>
    </source>
</evidence>
<keyword evidence="3" id="KW-1185">Reference proteome</keyword>
<protein>
    <submittedName>
        <fullName evidence="2">Uncharacterized protein</fullName>
    </submittedName>
</protein>
<comment type="caution">
    <text evidence="2">The sequence shown here is derived from an EMBL/GenBank/DDBJ whole genome shotgun (WGS) entry which is preliminary data.</text>
</comment>
<gene>
    <name evidence="2" type="ORF">BJX63DRAFT_310631</name>
</gene>
<feature type="compositionally biased region" description="Low complexity" evidence="1">
    <location>
        <begin position="95"/>
        <end position="104"/>
    </location>
</feature>
<reference evidence="2 3" key="1">
    <citation type="submission" date="2024-07" db="EMBL/GenBank/DDBJ databases">
        <title>Section-level genome sequencing and comparative genomics of Aspergillus sections Usti and Cavernicolus.</title>
        <authorList>
            <consortium name="Lawrence Berkeley National Laboratory"/>
            <person name="Nybo J.L."/>
            <person name="Vesth T.C."/>
            <person name="Theobald S."/>
            <person name="Frisvad J.C."/>
            <person name="Larsen T.O."/>
            <person name="Kjaerboelling I."/>
            <person name="Rothschild-Mancinelli K."/>
            <person name="Lyhne E.K."/>
            <person name="Kogle M.E."/>
            <person name="Barry K."/>
            <person name="Clum A."/>
            <person name="Na H."/>
            <person name="Ledsgaard L."/>
            <person name="Lin J."/>
            <person name="Lipzen A."/>
            <person name="Kuo A."/>
            <person name="Riley R."/>
            <person name="Mondo S."/>
            <person name="Labutti K."/>
            <person name="Haridas S."/>
            <person name="Pangalinan J."/>
            <person name="Salamov A.A."/>
            <person name="Simmons B.A."/>
            <person name="Magnuson J.K."/>
            <person name="Chen J."/>
            <person name="Drula E."/>
            <person name="Henrissat B."/>
            <person name="Wiebenga A."/>
            <person name="Lubbers R.J."/>
            <person name="Gomes A.C."/>
            <person name="Makela M.R."/>
            <person name="Stajich J."/>
            <person name="Grigoriev I.V."/>
            <person name="Mortensen U.H."/>
            <person name="De Vries R.P."/>
            <person name="Baker S.E."/>
            <person name="Andersen M.R."/>
        </authorList>
    </citation>
    <scope>NUCLEOTIDE SEQUENCE [LARGE SCALE GENOMIC DNA]</scope>
    <source>
        <strain evidence="2 3">CBS 588.65</strain>
    </source>
</reference>
<organism evidence="2 3">
    <name type="scientific">Aspergillus granulosus</name>
    <dbReference type="NCBI Taxonomy" id="176169"/>
    <lineage>
        <taxon>Eukaryota</taxon>
        <taxon>Fungi</taxon>
        <taxon>Dikarya</taxon>
        <taxon>Ascomycota</taxon>
        <taxon>Pezizomycotina</taxon>
        <taxon>Eurotiomycetes</taxon>
        <taxon>Eurotiomycetidae</taxon>
        <taxon>Eurotiales</taxon>
        <taxon>Aspergillaceae</taxon>
        <taxon>Aspergillus</taxon>
        <taxon>Aspergillus subgen. Nidulantes</taxon>
    </lineage>
</organism>
<dbReference type="Proteomes" id="UP001610334">
    <property type="component" value="Unassembled WGS sequence"/>
</dbReference>
<evidence type="ECO:0000256" key="1">
    <source>
        <dbReference type="SAM" id="MobiDB-lite"/>
    </source>
</evidence>
<feature type="region of interest" description="Disordered" evidence="1">
    <location>
        <begin position="84"/>
        <end position="104"/>
    </location>
</feature>
<sequence length="121" mass="12909">MPRARHLGVLAAKMRPRASVSPLPLQVALRQDRLLLGSLVLFLDFRSVTSLAAAHGLISLLFLLSSPLLSPPLPYPSPSLPLPHAVHRRLPSPPAATGSPAADPTGLAIHYLVKDKVSPLR</sequence>
<proteinExistence type="predicted"/>
<name>A0ABR4HZZ2_9EURO</name>
<dbReference type="EMBL" id="JBFXLT010000007">
    <property type="protein sequence ID" value="KAL2820317.1"/>
    <property type="molecule type" value="Genomic_DNA"/>
</dbReference>
<accession>A0ABR4HZZ2</accession>
<evidence type="ECO:0000313" key="3">
    <source>
        <dbReference type="Proteomes" id="UP001610334"/>
    </source>
</evidence>